<dbReference type="Proteomes" id="UP001149140">
    <property type="component" value="Unassembled WGS sequence"/>
</dbReference>
<organism evidence="3 4">
    <name type="scientific">Solirubrobacter ginsenosidimutans</name>
    <dbReference type="NCBI Taxonomy" id="490573"/>
    <lineage>
        <taxon>Bacteria</taxon>
        <taxon>Bacillati</taxon>
        <taxon>Actinomycetota</taxon>
        <taxon>Thermoleophilia</taxon>
        <taxon>Solirubrobacterales</taxon>
        <taxon>Solirubrobacteraceae</taxon>
        <taxon>Solirubrobacter</taxon>
    </lineage>
</organism>
<dbReference type="InterPro" id="IPR011049">
    <property type="entry name" value="Serralysin-like_metalloprot_C"/>
</dbReference>
<feature type="signal peptide" evidence="2">
    <location>
        <begin position="1"/>
        <end position="24"/>
    </location>
</feature>
<proteinExistence type="predicted"/>
<name>A0A9X3MVF4_9ACTN</name>
<keyword evidence="2" id="KW-0732">Signal</keyword>
<comment type="caution">
    <text evidence="3">The sequence shown here is derived from an EMBL/GenBank/DDBJ whole genome shotgun (WGS) entry which is preliminary data.</text>
</comment>
<dbReference type="InterPro" id="IPR018511">
    <property type="entry name" value="Hemolysin-typ_Ca-bd_CS"/>
</dbReference>
<feature type="region of interest" description="Disordered" evidence="1">
    <location>
        <begin position="176"/>
        <end position="241"/>
    </location>
</feature>
<evidence type="ECO:0000313" key="4">
    <source>
        <dbReference type="Proteomes" id="UP001149140"/>
    </source>
</evidence>
<evidence type="ECO:0008006" key="5">
    <source>
        <dbReference type="Google" id="ProtNLM"/>
    </source>
</evidence>
<dbReference type="AlphaFoldDB" id="A0A9X3MVF4"/>
<dbReference type="Pfam" id="PF00353">
    <property type="entry name" value="HemolysinCabind"/>
    <property type="match status" value="2"/>
</dbReference>
<dbReference type="PROSITE" id="PS00330">
    <property type="entry name" value="HEMOLYSIN_CALCIUM"/>
    <property type="match status" value="1"/>
</dbReference>
<evidence type="ECO:0000256" key="1">
    <source>
        <dbReference type="SAM" id="MobiDB-lite"/>
    </source>
</evidence>
<accession>A0A9X3MVF4</accession>
<gene>
    <name evidence="3" type="ORF">OM076_17240</name>
</gene>
<reference evidence="3" key="1">
    <citation type="submission" date="2022-10" db="EMBL/GenBank/DDBJ databases">
        <title>The WGS of Solirubrobacter ginsenosidimutans DSM 21036.</title>
        <authorList>
            <person name="Jiang Z."/>
        </authorList>
    </citation>
    <scope>NUCLEOTIDE SEQUENCE</scope>
    <source>
        <strain evidence="3">DSM 21036</strain>
    </source>
</reference>
<dbReference type="Gene3D" id="2.150.10.10">
    <property type="entry name" value="Serralysin-like metalloprotease, C-terminal"/>
    <property type="match status" value="2"/>
</dbReference>
<evidence type="ECO:0000313" key="3">
    <source>
        <dbReference type="EMBL" id="MDA0162022.1"/>
    </source>
</evidence>
<dbReference type="EMBL" id="JAPDOD010000015">
    <property type="protein sequence ID" value="MDA0162022.1"/>
    <property type="molecule type" value="Genomic_DNA"/>
</dbReference>
<evidence type="ECO:0000256" key="2">
    <source>
        <dbReference type="SAM" id="SignalP"/>
    </source>
</evidence>
<feature type="chain" id="PRO_5040976544" description="Calcium-binding protein" evidence="2">
    <location>
        <begin position="25"/>
        <end position="431"/>
    </location>
</feature>
<protein>
    <recommendedName>
        <fullName evidence="5">Calcium-binding protein</fullName>
    </recommendedName>
</protein>
<dbReference type="InterPro" id="IPR001343">
    <property type="entry name" value="Hemolysn_Ca-bd"/>
</dbReference>
<feature type="compositionally biased region" description="Basic and acidic residues" evidence="1">
    <location>
        <begin position="221"/>
        <end position="241"/>
    </location>
</feature>
<dbReference type="GO" id="GO:0005509">
    <property type="term" value="F:calcium ion binding"/>
    <property type="evidence" value="ECO:0007669"/>
    <property type="project" value="InterPro"/>
</dbReference>
<sequence length="431" mass="43017">MALSRVLAAGVGILALALPSAAHAGTVSGMGSVSNTYEGSDVDEQVAIRTEGAMTVFGSSAIGLGGPGCMQVDGDTASCPSAATTIVNTLAGNDTIDASGVAAGTSLQVDAGLGGDYITDGAGNDTINGGPGGDNWIAGGGSDVFNGGDGDDTADYSGRGNSVTILLNGQAASGEAGEADTVGADVEGASGGAGNDSIVGNNLGNRLSGGGGNDTITGGTGEDRVEGQEGDDRIDTRDGRYDSIDCGAGTDTLLADPGDGAANCEVAPDRDGDGTLNEQDCAPDDPAVHPGAGEIVGNAVDEDCAGGPQYLRVTAPLGYSTKGRGNSARFVRITLSEIRAGDAIEVRCTGGKRKGCPFSKKTQTGKAGKSKVNLLSLFKQRYLKLNAVVEIRVTRPNEIGRVQRLKVTRKGVVKSELLCLAVGATKPGKCS</sequence>
<dbReference type="SUPFAM" id="SSF51120">
    <property type="entry name" value="beta-Roll"/>
    <property type="match status" value="1"/>
</dbReference>
<dbReference type="PRINTS" id="PR00313">
    <property type="entry name" value="CABNDNGRPT"/>
</dbReference>
<dbReference type="RefSeq" id="WP_270041257.1">
    <property type="nucleotide sequence ID" value="NZ_JAPDOD010000015.1"/>
</dbReference>
<keyword evidence="4" id="KW-1185">Reference proteome</keyword>